<evidence type="ECO:0000256" key="2">
    <source>
        <dbReference type="ARBA" id="ARBA00022898"/>
    </source>
</evidence>
<accession>A0A381QAC7</accession>
<dbReference type="Gene3D" id="3.90.1150.10">
    <property type="entry name" value="Aspartate Aminotransferase, domain 1"/>
    <property type="match status" value="1"/>
</dbReference>
<dbReference type="InterPro" id="IPR015422">
    <property type="entry name" value="PyrdxlP-dep_Trfase_small"/>
</dbReference>
<gene>
    <name evidence="3" type="ORF">METZ01_LOCUS28834</name>
</gene>
<proteinExistence type="inferred from homology"/>
<organism evidence="3">
    <name type="scientific">marine metagenome</name>
    <dbReference type="NCBI Taxonomy" id="408172"/>
    <lineage>
        <taxon>unclassified sequences</taxon>
        <taxon>metagenomes</taxon>
        <taxon>ecological metagenomes</taxon>
    </lineage>
</organism>
<reference evidence="3" key="1">
    <citation type="submission" date="2018-05" db="EMBL/GenBank/DDBJ databases">
        <authorList>
            <person name="Lanie J.A."/>
            <person name="Ng W.-L."/>
            <person name="Kazmierczak K.M."/>
            <person name="Andrzejewski T.M."/>
            <person name="Davidsen T.M."/>
            <person name="Wayne K.J."/>
            <person name="Tettelin H."/>
            <person name="Glass J.I."/>
            <person name="Rusch D."/>
            <person name="Podicherti R."/>
            <person name="Tsui H.-C.T."/>
            <person name="Winkler M.E."/>
        </authorList>
    </citation>
    <scope>NUCLEOTIDE SEQUENCE</scope>
</reference>
<keyword evidence="2" id="KW-0663">Pyridoxal phosphate</keyword>
<evidence type="ECO:0000256" key="1">
    <source>
        <dbReference type="ARBA" id="ARBA00008954"/>
    </source>
</evidence>
<evidence type="ECO:0008006" key="4">
    <source>
        <dbReference type="Google" id="ProtNLM"/>
    </source>
</evidence>
<dbReference type="PANTHER" id="PTHR43094:SF1">
    <property type="entry name" value="AMINOTRANSFERASE CLASS-III"/>
    <property type="match status" value="1"/>
</dbReference>
<evidence type="ECO:0000313" key="3">
    <source>
        <dbReference type="EMBL" id="SUZ75980.1"/>
    </source>
</evidence>
<dbReference type="EMBL" id="UINC01001261">
    <property type="protein sequence ID" value="SUZ75980.1"/>
    <property type="molecule type" value="Genomic_DNA"/>
</dbReference>
<dbReference type="PANTHER" id="PTHR43094">
    <property type="entry name" value="AMINOTRANSFERASE"/>
    <property type="match status" value="1"/>
</dbReference>
<dbReference type="InterPro" id="IPR015424">
    <property type="entry name" value="PyrdxlP-dep_Trfase"/>
</dbReference>
<comment type="similarity">
    <text evidence="1">Belongs to the class-III pyridoxal-phosphate-dependent aminotransferase family.</text>
</comment>
<protein>
    <recommendedName>
        <fullName evidence="4">Aspartate aminotransferase family protein</fullName>
    </recommendedName>
</protein>
<name>A0A381QAC7_9ZZZZ</name>
<dbReference type="CDD" id="cd00610">
    <property type="entry name" value="OAT_like"/>
    <property type="match status" value="1"/>
</dbReference>
<dbReference type="InterPro" id="IPR015421">
    <property type="entry name" value="PyrdxlP-dep_Trfase_major"/>
</dbReference>
<dbReference type="InterPro" id="IPR005814">
    <property type="entry name" value="Aminotrans_3"/>
</dbReference>
<dbReference type="GO" id="GO:0008483">
    <property type="term" value="F:transaminase activity"/>
    <property type="evidence" value="ECO:0007669"/>
    <property type="project" value="InterPro"/>
</dbReference>
<dbReference type="InterPro" id="IPR049704">
    <property type="entry name" value="Aminotrans_3_PPA_site"/>
</dbReference>
<dbReference type="Pfam" id="PF00202">
    <property type="entry name" value="Aminotran_3"/>
    <property type="match status" value="1"/>
</dbReference>
<dbReference type="SUPFAM" id="SSF53383">
    <property type="entry name" value="PLP-dependent transferases"/>
    <property type="match status" value="1"/>
</dbReference>
<dbReference type="Gene3D" id="3.40.640.10">
    <property type="entry name" value="Type I PLP-dependent aspartate aminotransferase-like (Major domain)"/>
    <property type="match status" value="1"/>
</dbReference>
<dbReference type="AlphaFoldDB" id="A0A381QAC7"/>
<dbReference type="GO" id="GO:0030170">
    <property type="term" value="F:pyridoxal phosphate binding"/>
    <property type="evidence" value="ECO:0007669"/>
    <property type="project" value="InterPro"/>
</dbReference>
<sequence length="436" mass="46644">MTPTRTWGYAYSLLMDTSRFPLIPGAQPMLITKGDGVWLEAASGQRILDAGGGAIVTNIGHGRPEIAEVAAKALEQLDYVVPLFATESRVALVDEVSDNWLPDPSWRCVFVSGGSESIDAAIRVAQLHHVACGRHERHKVIGRDVSYHGATIGALAVGSHDRRRKGLELTLPAMPKTSHHDPEQLEKIIEIEGAHTISAFVGEPVIGAAAGAYVPPDDYWPTVSEICARHDILVIADEVMTGFGRLGTKMGHEALDFTPDIIAAGKGLGGGYVPIGGVYTRADVVEPIGNTDLALMFYTFAGHDLCCAVSRKVLQILREENLVERAEIMGTFLRDRLDAEFGEHPNVEEVRGRGLLQGLGLVADRDSGAPFPRSAAFADQVAGIALENGVWVYPSGSGSFDDAVMFGPPFVATEDHVDQMVNVARHAIDAAAAALT</sequence>
<dbReference type="PROSITE" id="PS00600">
    <property type="entry name" value="AA_TRANSFER_CLASS_3"/>
    <property type="match status" value="1"/>
</dbReference>